<feature type="domain" description="LysM" evidence="2">
    <location>
        <begin position="40"/>
        <end position="84"/>
    </location>
</feature>
<evidence type="ECO:0000256" key="1">
    <source>
        <dbReference type="SAM" id="MobiDB-lite"/>
    </source>
</evidence>
<reference evidence="3" key="1">
    <citation type="journal article" date="2014" name="Insect Biochem. Mol. Biol.">
        <title>An insight into the sialome of the frog biting fly, Corethrella appendiculata.</title>
        <authorList>
            <person name="Ribeiro J.M.C."/>
            <person name="Chagas A.C."/>
            <person name="Pham V.M."/>
            <person name="Lounibos L.P."/>
            <person name="Calvo E."/>
        </authorList>
    </citation>
    <scope>NUCLEOTIDE SEQUENCE</scope>
    <source>
        <tissue evidence="3">Salivary glands</tissue>
    </source>
</reference>
<dbReference type="AlphaFoldDB" id="U5ERF8"/>
<feature type="region of interest" description="Disordered" evidence="1">
    <location>
        <begin position="96"/>
        <end position="153"/>
    </location>
</feature>
<dbReference type="Gene3D" id="3.10.350.10">
    <property type="entry name" value="LysM domain"/>
    <property type="match status" value="1"/>
</dbReference>
<feature type="compositionally biased region" description="Low complexity" evidence="1">
    <location>
        <begin position="121"/>
        <end position="137"/>
    </location>
</feature>
<dbReference type="InterPro" id="IPR036779">
    <property type="entry name" value="LysM_dom_sf"/>
</dbReference>
<feature type="region of interest" description="Disordered" evidence="1">
    <location>
        <begin position="224"/>
        <end position="265"/>
    </location>
</feature>
<evidence type="ECO:0000313" key="3">
    <source>
        <dbReference type="EMBL" id="JAB56104.1"/>
    </source>
</evidence>
<dbReference type="Pfam" id="PF01476">
    <property type="entry name" value="LysM"/>
    <property type="match status" value="1"/>
</dbReference>
<dbReference type="PANTHER" id="PTHR20932">
    <property type="entry name" value="LYSM AND PUTATIVE PEPTIDOGLYCAN-BINDING DOMAIN-CONTAINING PROTEIN"/>
    <property type="match status" value="1"/>
</dbReference>
<dbReference type="SMART" id="SM00257">
    <property type="entry name" value="LysM"/>
    <property type="match status" value="1"/>
</dbReference>
<dbReference type="SUPFAM" id="SSF54106">
    <property type="entry name" value="LysM domain"/>
    <property type="match status" value="1"/>
</dbReference>
<sequence>MEDETYFNEKQSIRESAKSLKKYGSISCNHMKKTINEVLIRHEIDKNETLQGIALKYGCSTEQIRRVNRLLITDSIFLRQYLMIPVEPDSPYYPKDVQQQSVRPHSMPPPQRAASIAGYPNFNNMHSDNNNSKSMNSVLTPPPPSSDGMISPEEENRKNMEDFLGKIDSSIANSKKYIAESQKNSEFMSTSFSDDNIFSSGGCSSSTSGYYSGSCSNKQRAYSTASSSSSSTSSYQQYFNNSNSNNNNNYHQFHHQHKRHGSSSDTTQLIVMTQGRKVQSSIQKLEKQQDEFFEL</sequence>
<proteinExistence type="evidence at transcript level"/>
<organism evidence="3">
    <name type="scientific">Corethrella appendiculata</name>
    <dbReference type="NCBI Taxonomy" id="1370023"/>
    <lineage>
        <taxon>Eukaryota</taxon>
        <taxon>Metazoa</taxon>
        <taxon>Ecdysozoa</taxon>
        <taxon>Arthropoda</taxon>
        <taxon>Hexapoda</taxon>
        <taxon>Insecta</taxon>
        <taxon>Pterygota</taxon>
        <taxon>Neoptera</taxon>
        <taxon>Endopterygota</taxon>
        <taxon>Diptera</taxon>
        <taxon>Nematocera</taxon>
        <taxon>Culicoidea</taxon>
        <taxon>Chaoboridae</taxon>
        <taxon>Corethrella</taxon>
    </lineage>
</organism>
<dbReference type="PANTHER" id="PTHR20932:SF8">
    <property type="entry name" value="LD22649P"/>
    <property type="match status" value="1"/>
</dbReference>
<feature type="compositionally biased region" description="Low complexity" evidence="1">
    <location>
        <begin position="224"/>
        <end position="251"/>
    </location>
</feature>
<protein>
    <submittedName>
        <fullName evidence="3">Putative cell wall macromolecule catabolic process</fullName>
    </submittedName>
</protein>
<accession>U5ERF8</accession>
<dbReference type="PROSITE" id="PS51782">
    <property type="entry name" value="LYSM"/>
    <property type="match status" value="1"/>
</dbReference>
<dbReference type="InterPro" id="IPR045030">
    <property type="entry name" value="LYSM1-4"/>
</dbReference>
<evidence type="ECO:0000259" key="2">
    <source>
        <dbReference type="PROSITE" id="PS51782"/>
    </source>
</evidence>
<name>U5ERF8_9DIPT</name>
<dbReference type="CDD" id="cd00118">
    <property type="entry name" value="LysM"/>
    <property type="match status" value="1"/>
</dbReference>
<dbReference type="InterPro" id="IPR018392">
    <property type="entry name" value="LysM"/>
</dbReference>
<dbReference type="EMBL" id="GANO01003767">
    <property type="protein sequence ID" value="JAB56104.1"/>
    <property type="molecule type" value="mRNA"/>
</dbReference>
<feature type="compositionally biased region" description="Basic residues" evidence="1">
    <location>
        <begin position="252"/>
        <end position="261"/>
    </location>
</feature>